<sequence>MAVASTPLITVIVPIYNVENYLKKCLNSIINQQYKKLEILLIDDGSTDLSGKIADEYAVKDNRIKVVHKENGGLSDARNYGLKIMTGEYVTFIDSDDYVTEDYISYMYGLLEKTNFKASLALCSLINVYSSTDRLQDNGNQTEVVLSGKKCIEMMCYHDLVDTCAYAKLGKRELYTNDFFPKGKLFEDIGSTYKLFLQCDKVACGFKGKYYYVIRPNSIVTSGFSSKKLELLAMTDQMAQAVVTTYPDLQKAVLRRQVYARFSTLNQTLHSENARQDQQMLINYIRKNKKAFLQDSKAPRRDKLAYRLLQLGLPFYRFAWLTYEKRKGE</sequence>
<organism evidence="4">
    <name type="scientific">Limosilactobacillus reuteri</name>
    <name type="common">Lactobacillus reuteri</name>
    <dbReference type="NCBI Taxonomy" id="1598"/>
    <lineage>
        <taxon>Bacteria</taxon>
        <taxon>Bacillati</taxon>
        <taxon>Bacillota</taxon>
        <taxon>Bacilli</taxon>
        <taxon>Lactobacillales</taxon>
        <taxon>Lactobacillaceae</taxon>
        <taxon>Limosilactobacillus</taxon>
    </lineage>
</organism>
<evidence type="ECO:0000313" key="10">
    <source>
        <dbReference type="Proteomes" id="UP000587270"/>
    </source>
</evidence>
<evidence type="ECO:0000313" key="4">
    <source>
        <dbReference type="EMBL" id="CUR41398.1"/>
    </source>
</evidence>
<evidence type="ECO:0000313" key="6">
    <source>
        <dbReference type="EMBL" id="OJI11055.1"/>
    </source>
</evidence>
<dbReference type="Gene3D" id="3.90.550.10">
    <property type="entry name" value="Spore Coat Polysaccharide Biosynthesis Protein SpsA, Chain A"/>
    <property type="match status" value="1"/>
</dbReference>
<dbReference type="EMBL" id="JABAFN010000053">
    <property type="protein sequence ID" value="NME22961.1"/>
    <property type="molecule type" value="Genomic_DNA"/>
</dbReference>
<gene>
    <name evidence="7" type="ORF">BHL83_07705</name>
    <name evidence="6" type="ORF">BJI45_10925</name>
    <name evidence="5" type="ORF">HF865_09790</name>
    <name evidence="4" type="ORF">LRLP16767_LRLP167_00006</name>
</gene>
<dbReference type="Proteomes" id="UP000184174">
    <property type="component" value="Unassembled WGS sequence"/>
</dbReference>
<dbReference type="GO" id="GO:0016757">
    <property type="term" value="F:glycosyltransferase activity"/>
    <property type="evidence" value="ECO:0007669"/>
    <property type="project" value="UniProtKB-KW"/>
</dbReference>
<evidence type="ECO:0000256" key="2">
    <source>
        <dbReference type="ARBA" id="ARBA00022679"/>
    </source>
</evidence>
<reference evidence="4" key="1">
    <citation type="submission" date="2015-10" db="EMBL/GenBank/DDBJ databases">
        <authorList>
            <person name="Gilbert D.G."/>
        </authorList>
    </citation>
    <scope>NUCLEOTIDE SEQUENCE</scope>
    <source>
        <strain evidence="4">Lp167-67</strain>
    </source>
</reference>
<proteinExistence type="predicted"/>
<dbReference type="InterPro" id="IPR001173">
    <property type="entry name" value="Glyco_trans_2-like"/>
</dbReference>
<dbReference type="SUPFAM" id="SSF53448">
    <property type="entry name" value="Nucleotide-diphospho-sugar transferases"/>
    <property type="match status" value="1"/>
</dbReference>
<dbReference type="PANTHER" id="PTHR22916:SF51">
    <property type="entry name" value="GLYCOSYLTRANSFERASE EPSH-RELATED"/>
    <property type="match status" value="1"/>
</dbReference>
<dbReference type="EMBL" id="MKQH01000014">
    <property type="protein sequence ID" value="OJI11055.1"/>
    <property type="molecule type" value="Genomic_DNA"/>
</dbReference>
<dbReference type="Pfam" id="PF00535">
    <property type="entry name" value="Glycos_transf_2"/>
    <property type="match status" value="1"/>
</dbReference>
<reference evidence="5 10" key="4">
    <citation type="submission" date="2020-04" db="EMBL/GenBank/DDBJ databases">
        <authorList>
            <person name="Hitch T.C.A."/>
            <person name="Wylensek D."/>
            <person name="Clavel T."/>
        </authorList>
    </citation>
    <scope>NUCLEOTIDE SEQUENCE [LARGE SCALE GENOMIC DNA]</scope>
    <source>
        <strain evidence="5 10">WCA-386-APC-4I</strain>
    </source>
</reference>
<accession>A0A0U5JZP7</accession>
<evidence type="ECO:0000313" key="7">
    <source>
        <dbReference type="EMBL" id="OTA83847.1"/>
    </source>
</evidence>
<evidence type="ECO:0000313" key="9">
    <source>
        <dbReference type="Proteomes" id="UP000194219"/>
    </source>
</evidence>
<reference evidence="6 8" key="3">
    <citation type="submission" date="2016-10" db="EMBL/GenBank/DDBJ databases">
        <title>Genome sequence of Lactobacillus reuteri 121, a source of glucan and fructan exopolysaccharides.</title>
        <authorList>
            <person name="Gangoiti J."/>
            <person name="Lammerts Van Bueren A."/>
            <person name="Dijkhuizen L."/>
        </authorList>
    </citation>
    <scope>NUCLEOTIDE SEQUENCE [LARGE SCALE GENOMIC DNA]</scope>
    <source>
        <strain evidence="6 8">121</strain>
    </source>
</reference>
<protein>
    <submittedName>
        <fullName evidence="4">Beta-1,3-glucosyltransferase</fullName>
    </submittedName>
    <submittedName>
        <fullName evidence="6">Glycosyl transferase family 2</fullName>
    </submittedName>
    <submittedName>
        <fullName evidence="5">Glycosyltransferase family 2 protein</fullName>
    </submittedName>
</protein>
<keyword evidence="2 4" id="KW-0808">Transferase</keyword>
<feature type="domain" description="Glycosyltransferase 2-like" evidence="3">
    <location>
        <begin position="10"/>
        <end position="167"/>
    </location>
</feature>
<dbReference type="Proteomes" id="UP000194219">
    <property type="component" value="Unassembled WGS sequence"/>
</dbReference>
<dbReference type="PANTHER" id="PTHR22916">
    <property type="entry name" value="GLYCOSYLTRANSFERASE"/>
    <property type="match status" value="1"/>
</dbReference>
<evidence type="ECO:0000313" key="5">
    <source>
        <dbReference type="EMBL" id="NME22961.1"/>
    </source>
</evidence>
<dbReference type="EMBL" id="LN887694">
    <property type="protein sequence ID" value="CUR41398.1"/>
    <property type="molecule type" value="Genomic_DNA"/>
</dbReference>
<evidence type="ECO:0000259" key="3">
    <source>
        <dbReference type="Pfam" id="PF00535"/>
    </source>
</evidence>
<dbReference type="OrthoDB" id="396512at2"/>
<dbReference type="Proteomes" id="UP000587270">
    <property type="component" value="Unassembled WGS sequence"/>
</dbReference>
<reference evidence="7 9" key="2">
    <citation type="submission" date="2016-09" db="EMBL/GenBank/DDBJ databases">
        <title>Lactobacillus reuteri KLR3006, genome sequencing and assembly.</title>
        <authorList>
            <person name="Lee J.-Y."/>
            <person name="Kim E.B."/>
            <person name="Choi Y.-J."/>
        </authorList>
    </citation>
    <scope>NUCLEOTIDE SEQUENCE [LARGE SCALE GENOMIC DNA]</scope>
    <source>
        <strain evidence="7 9">KLR3006</strain>
    </source>
</reference>
<dbReference type="AlphaFoldDB" id="A0A0U5JZP7"/>
<dbReference type="EMBL" id="MIMV01000206">
    <property type="protein sequence ID" value="OTA83847.1"/>
    <property type="molecule type" value="Genomic_DNA"/>
</dbReference>
<dbReference type="InterPro" id="IPR029044">
    <property type="entry name" value="Nucleotide-diphossugar_trans"/>
</dbReference>
<evidence type="ECO:0000313" key="8">
    <source>
        <dbReference type="Proteomes" id="UP000184174"/>
    </source>
</evidence>
<dbReference type="RefSeq" id="WP_063164427.1">
    <property type="nucleotide sequence ID" value="NZ_CAKMAY010000027.1"/>
</dbReference>
<keyword evidence="1" id="KW-0328">Glycosyltransferase</keyword>
<evidence type="ECO:0000256" key="1">
    <source>
        <dbReference type="ARBA" id="ARBA00022676"/>
    </source>
</evidence>
<dbReference type="CDD" id="cd00761">
    <property type="entry name" value="Glyco_tranf_GTA_type"/>
    <property type="match status" value="1"/>
</dbReference>
<name>A0A0U5JZP7_LIMRT</name>